<dbReference type="SMART" id="SM00332">
    <property type="entry name" value="PP2Cc"/>
    <property type="match status" value="1"/>
</dbReference>
<feature type="region of interest" description="Disordered" evidence="3">
    <location>
        <begin position="157"/>
        <end position="181"/>
    </location>
</feature>
<dbReference type="PROSITE" id="PS51746">
    <property type="entry name" value="PPM_2"/>
    <property type="match status" value="1"/>
</dbReference>
<comment type="subcellular location">
    <subcellularLocation>
        <location evidence="1">Membrane</location>
    </subcellularLocation>
</comment>
<protein>
    <recommendedName>
        <fullName evidence="4">PPM-type phosphatase domain-containing protein</fullName>
    </recommendedName>
</protein>
<evidence type="ECO:0000256" key="1">
    <source>
        <dbReference type="ARBA" id="ARBA00004370"/>
    </source>
</evidence>
<dbReference type="SUPFAM" id="SSF81606">
    <property type="entry name" value="PP2C-like"/>
    <property type="match status" value="1"/>
</dbReference>
<dbReference type="RefSeq" id="XP_001451917.1">
    <property type="nucleotide sequence ID" value="XM_001451880.1"/>
</dbReference>
<dbReference type="GO" id="GO:0004722">
    <property type="term" value="F:protein serine/threonine phosphatase activity"/>
    <property type="evidence" value="ECO:0000318"/>
    <property type="project" value="GO_Central"/>
</dbReference>
<accession>A0DNA3</accession>
<proteinExistence type="predicted"/>
<dbReference type="KEGG" id="ptm:GSPATT00018725001"/>
<dbReference type="Proteomes" id="UP000000600">
    <property type="component" value="Unassembled WGS sequence"/>
</dbReference>
<dbReference type="PANTHER" id="PTHR47992">
    <property type="entry name" value="PROTEIN PHOSPHATASE"/>
    <property type="match status" value="1"/>
</dbReference>
<organism evidence="5 6">
    <name type="scientific">Paramecium tetraurelia</name>
    <dbReference type="NCBI Taxonomy" id="5888"/>
    <lineage>
        <taxon>Eukaryota</taxon>
        <taxon>Sar</taxon>
        <taxon>Alveolata</taxon>
        <taxon>Ciliophora</taxon>
        <taxon>Intramacronucleata</taxon>
        <taxon>Oligohymenophorea</taxon>
        <taxon>Peniculida</taxon>
        <taxon>Parameciidae</taxon>
        <taxon>Paramecium</taxon>
    </lineage>
</organism>
<dbReference type="HOGENOM" id="CLU_013173_6_5_1"/>
<dbReference type="InterPro" id="IPR036457">
    <property type="entry name" value="PPM-type-like_dom_sf"/>
</dbReference>
<dbReference type="CDD" id="cd00143">
    <property type="entry name" value="PP2Cc"/>
    <property type="match status" value="1"/>
</dbReference>
<dbReference type="OrthoDB" id="291315at2759"/>
<dbReference type="AlphaFoldDB" id="A0DNA3"/>
<dbReference type="FunFam" id="3.60.40.10:FF:000085">
    <property type="entry name" value="Uncharacterized protein"/>
    <property type="match status" value="1"/>
</dbReference>
<evidence type="ECO:0000313" key="5">
    <source>
        <dbReference type="EMBL" id="CAK84520.1"/>
    </source>
</evidence>
<dbReference type="Pfam" id="PF00481">
    <property type="entry name" value="PP2C"/>
    <property type="match status" value="1"/>
</dbReference>
<evidence type="ECO:0000256" key="2">
    <source>
        <dbReference type="ARBA" id="ARBA00023136"/>
    </source>
</evidence>
<reference evidence="5 6" key="1">
    <citation type="journal article" date="2006" name="Nature">
        <title>Global trends of whole-genome duplications revealed by the ciliate Paramecium tetraurelia.</title>
        <authorList>
            <consortium name="Genoscope"/>
            <person name="Aury J.-M."/>
            <person name="Jaillon O."/>
            <person name="Duret L."/>
            <person name="Noel B."/>
            <person name="Jubin C."/>
            <person name="Porcel B.M."/>
            <person name="Segurens B."/>
            <person name="Daubin V."/>
            <person name="Anthouard V."/>
            <person name="Aiach N."/>
            <person name="Arnaiz O."/>
            <person name="Billaut A."/>
            <person name="Beisson J."/>
            <person name="Blanc I."/>
            <person name="Bouhouche K."/>
            <person name="Camara F."/>
            <person name="Duharcourt S."/>
            <person name="Guigo R."/>
            <person name="Gogendeau D."/>
            <person name="Katinka M."/>
            <person name="Keller A.-M."/>
            <person name="Kissmehl R."/>
            <person name="Klotz C."/>
            <person name="Koll F."/>
            <person name="Le Moue A."/>
            <person name="Lepere C."/>
            <person name="Malinsky S."/>
            <person name="Nowacki M."/>
            <person name="Nowak J.K."/>
            <person name="Plattner H."/>
            <person name="Poulain J."/>
            <person name="Ruiz F."/>
            <person name="Serrano V."/>
            <person name="Zagulski M."/>
            <person name="Dessen P."/>
            <person name="Betermier M."/>
            <person name="Weissenbach J."/>
            <person name="Scarpelli C."/>
            <person name="Schachter V."/>
            <person name="Sperling L."/>
            <person name="Meyer E."/>
            <person name="Cohen J."/>
            <person name="Wincker P."/>
        </authorList>
    </citation>
    <scope>NUCLEOTIDE SEQUENCE [LARGE SCALE GENOMIC DNA]</scope>
    <source>
        <strain evidence="5 6">Stock d4-2</strain>
    </source>
</reference>
<dbReference type="GeneID" id="5037702"/>
<dbReference type="GO" id="GO:0016020">
    <property type="term" value="C:membrane"/>
    <property type="evidence" value="ECO:0007669"/>
    <property type="project" value="UniProtKB-SubCell"/>
</dbReference>
<sequence>MKQKAPQISPNKLYASLLKKKNESDQQQKIVKSPVIQGNVYINSLRYGIVCKFRNNQGQLKVDAKKSRPTSGKDLKDISTVLLKKTHARQNSKIIETKENSQNLTQSALQLLQKIKAERPDNKIGQIQTSKEILQYHQQLIQKQYQKLLDLSKQTEHNQLQQQQQQQQQKQKLFKGPRSISNPDISTLQLCITKAHAKSIPGMLYTGQTKINQDSYKLIQKFGTKENDWYLQVSDGHGTNGHQVAQFVQEILPAYIEQEVMEAPYYYDRDKTINNIFKQSFLKTNEDLLSSGIDVTYSGATTVVVIAFENILYCANIGDSRAIIGRYDTKLQVVELSKDHKPDCFLEQARIIQRGGRVQAYSDEDGNPIGPARVWKADEDVPGLAMSRSFGDYVASQVGVICEPEIIKHQLLPSDKFLVVASDGIWEFLSNEWVIETVNEYYKKGDAIGACNKLTQAAKEAWQREDEVIDDITVILAFFK</sequence>
<evidence type="ECO:0000313" key="6">
    <source>
        <dbReference type="Proteomes" id="UP000000600"/>
    </source>
</evidence>
<dbReference type="EMBL" id="CT868507">
    <property type="protein sequence ID" value="CAK84520.1"/>
    <property type="molecule type" value="Genomic_DNA"/>
</dbReference>
<evidence type="ECO:0000259" key="4">
    <source>
        <dbReference type="PROSITE" id="PS51746"/>
    </source>
</evidence>
<dbReference type="InParanoid" id="A0DNA3"/>
<keyword evidence="2" id="KW-0472">Membrane</keyword>
<dbReference type="InterPro" id="IPR001932">
    <property type="entry name" value="PPM-type_phosphatase-like_dom"/>
</dbReference>
<dbReference type="eggNOG" id="KOG0698">
    <property type="taxonomic scope" value="Eukaryota"/>
</dbReference>
<evidence type="ECO:0000256" key="3">
    <source>
        <dbReference type="SAM" id="MobiDB-lite"/>
    </source>
</evidence>
<dbReference type="InterPro" id="IPR015655">
    <property type="entry name" value="PP2C"/>
</dbReference>
<name>A0DNA3_PARTE</name>
<dbReference type="OMA" id="YGIVCKF"/>
<dbReference type="Gene3D" id="3.60.40.10">
    <property type="entry name" value="PPM-type phosphatase domain"/>
    <property type="match status" value="1"/>
</dbReference>
<gene>
    <name evidence="5" type="ORF">GSPATT00018725001</name>
</gene>
<keyword evidence="6" id="KW-1185">Reference proteome</keyword>
<dbReference type="GO" id="GO:0007165">
    <property type="term" value="P:signal transduction"/>
    <property type="evidence" value="ECO:0000318"/>
    <property type="project" value="GO_Central"/>
</dbReference>
<feature type="domain" description="PPM-type phosphatase" evidence="4">
    <location>
        <begin position="194"/>
        <end position="479"/>
    </location>
</feature>
<feature type="compositionally biased region" description="Low complexity" evidence="3">
    <location>
        <begin position="159"/>
        <end position="171"/>
    </location>
</feature>
<dbReference type="STRING" id="5888.A0DNA3"/>